<keyword evidence="2" id="KW-1185">Reference proteome</keyword>
<organism evidence="1 2">
    <name type="scientific">Paraburkholderia pallida</name>
    <dbReference type="NCBI Taxonomy" id="2547399"/>
    <lineage>
        <taxon>Bacteria</taxon>
        <taxon>Pseudomonadati</taxon>
        <taxon>Pseudomonadota</taxon>
        <taxon>Betaproteobacteria</taxon>
        <taxon>Burkholderiales</taxon>
        <taxon>Burkholderiaceae</taxon>
        <taxon>Paraburkholderia</taxon>
    </lineage>
</organism>
<evidence type="ECO:0000313" key="2">
    <source>
        <dbReference type="Proteomes" id="UP000295727"/>
    </source>
</evidence>
<dbReference type="Pfam" id="PF03692">
    <property type="entry name" value="CxxCxxCC"/>
    <property type="match status" value="1"/>
</dbReference>
<dbReference type="RefSeq" id="WP_134755656.1">
    <property type="nucleotide sequence ID" value="NZ_CP038150.1"/>
</dbReference>
<evidence type="ECO:0000313" key="1">
    <source>
        <dbReference type="EMBL" id="QBR01229.1"/>
    </source>
</evidence>
<accession>A0A4P7CY75</accession>
<reference evidence="1 2" key="1">
    <citation type="submission" date="2019-03" db="EMBL/GenBank/DDBJ databases">
        <title>Paraburkholderia sp. 7MH5, isolated from subtropical forest soil.</title>
        <authorList>
            <person name="Gao Z.-H."/>
            <person name="Qiu L.-H."/>
        </authorList>
    </citation>
    <scope>NUCLEOTIDE SEQUENCE [LARGE SCALE GENOMIC DNA]</scope>
    <source>
        <strain evidence="1 2">7MH5</strain>
    </source>
</reference>
<dbReference type="KEGG" id="ppai:E1956_28880"/>
<dbReference type="EMBL" id="CP038150">
    <property type="protein sequence ID" value="QBR01229.1"/>
    <property type="molecule type" value="Genomic_DNA"/>
</dbReference>
<gene>
    <name evidence="1" type="ORF">E1956_28880</name>
</gene>
<dbReference type="OrthoDB" id="7500397at2"/>
<dbReference type="Proteomes" id="UP000295727">
    <property type="component" value="Chromosome 3"/>
</dbReference>
<dbReference type="InterPro" id="IPR005358">
    <property type="entry name" value="Puta_zinc/iron-chelating_dom"/>
</dbReference>
<proteinExistence type="predicted"/>
<sequence length="252" mass="27714">MDRTQFDCTRCGKCCHDLRLPVSIAEARKWLERGGDVDILCEAIPWPVEPDASNAFAAYKRKRTFPATSGTLPIRVAVTLAASFTGACPNLGDAMRCGIYEERPLVCRVYPAEVNPFIPLKPEHKLCPSEAWQGVTPFAIDGIPVDPATRAAIEQRRRADEDELEEKRALCERLGIDKAAVSNEGFLIVSVGRERLLGALSELLSDGQPGVDWRSWTLVSNRRVTVDTLVSVDAVSEFDNGPQRDGVQYVGA</sequence>
<name>A0A4P7CY75_9BURK</name>
<dbReference type="AlphaFoldDB" id="A0A4P7CY75"/>
<protein>
    <submittedName>
        <fullName evidence="1">YkgJ family cysteine cluster protein</fullName>
    </submittedName>
</protein>